<organism evidence="1 2">
    <name type="scientific">Bifidobacterium dentium JCVIHMP022</name>
    <dbReference type="NCBI Taxonomy" id="553191"/>
    <lineage>
        <taxon>Bacteria</taxon>
        <taxon>Bacillati</taxon>
        <taxon>Actinomycetota</taxon>
        <taxon>Actinomycetes</taxon>
        <taxon>Bifidobacteriales</taxon>
        <taxon>Bifidobacteriaceae</taxon>
        <taxon>Bifidobacterium</taxon>
    </lineage>
</organism>
<proteinExistence type="predicted"/>
<dbReference type="EMBL" id="AEHJ01000029">
    <property type="protein sequence ID" value="EFO77335.1"/>
    <property type="molecule type" value="Genomic_DNA"/>
</dbReference>
<name>A0AB72Z4N6_9BIFI</name>
<gene>
    <name evidence="1" type="ORF">HMPREF9003_1723</name>
</gene>
<evidence type="ECO:0000313" key="1">
    <source>
        <dbReference type="EMBL" id="EFO77335.1"/>
    </source>
</evidence>
<sequence length="37" mass="4119">MQIFPEAHLCSFTAIGFIVSYRSIGDLALESVERVCD</sequence>
<comment type="caution">
    <text evidence="1">The sequence shown here is derived from an EMBL/GenBank/DDBJ whole genome shotgun (WGS) entry which is preliminary data.</text>
</comment>
<reference evidence="1 2" key="1">
    <citation type="submission" date="2010-10" db="EMBL/GenBank/DDBJ databases">
        <authorList>
            <person name="Durkin A.S."/>
            <person name="Madupu R."/>
            <person name="Torralba M."/>
            <person name="Gillis M."/>
            <person name="Methe B."/>
            <person name="Sutton G."/>
            <person name="Nelson K.E."/>
        </authorList>
    </citation>
    <scope>NUCLEOTIDE SEQUENCE [LARGE SCALE GENOMIC DNA]</scope>
    <source>
        <strain evidence="1 2">JCVIHMP022</strain>
    </source>
</reference>
<evidence type="ECO:0000313" key="2">
    <source>
        <dbReference type="Proteomes" id="UP000003457"/>
    </source>
</evidence>
<dbReference type="Proteomes" id="UP000003457">
    <property type="component" value="Unassembled WGS sequence"/>
</dbReference>
<protein>
    <submittedName>
        <fullName evidence="1">Uncharacterized protein</fullName>
    </submittedName>
</protein>
<accession>A0AB72Z4N6</accession>
<dbReference type="AlphaFoldDB" id="A0AB72Z4N6"/>